<feature type="transmembrane region" description="Helical" evidence="1">
    <location>
        <begin position="42"/>
        <end position="63"/>
    </location>
</feature>
<keyword evidence="1" id="KW-0472">Membrane</keyword>
<dbReference type="OrthoDB" id="6267455at2"/>
<accession>A0A5R9ISM1</accession>
<protein>
    <recommendedName>
        <fullName evidence="4">YcxB family protein</fullName>
    </recommendedName>
</protein>
<keyword evidence="1" id="KW-1133">Transmembrane helix</keyword>
<sequence>MEIVQSRFQNVFSRLYVMMVHIFWYVVIGIPASIFFSTSIDIIFFIKISLAFTSLFIIYLWLLHPEPSKKIVMNENGFDYYDYQMKREVDWRGFKGYKITKSIPYRVIIELETQENIEFSYYTFSSNQREMLFDLFKKKQS</sequence>
<evidence type="ECO:0000256" key="1">
    <source>
        <dbReference type="SAM" id="Phobius"/>
    </source>
</evidence>
<dbReference type="RefSeq" id="WP_138318106.1">
    <property type="nucleotide sequence ID" value="NZ_VCBC01000002.1"/>
</dbReference>
<dbReference type="AlphaFoldDB" id="A0A5R9ISM1"/>
<gene>
    <name evidence="2" type="ORF">FE810_00680</name>
</gene>
<reference evidence="2 3" key="1">
    <citation type="submission" date="2019-05" db="EMBL/GenBank/DDBJ databases">
        <title>Genome sequences of Thalassotalea litorea 1K03283.</title>
        <authorList>
            <person name="Zhang D."/>
        </authorList>
    </citation>
    <scope>NUCLEOTIDE SEQUENCE [LARGE SCALE GENOMIC DNA]</scope>
    <source>
        <strain evidence="2 3">MCCC 1K03283</strain>
    </source>
</reference>
<name>A0A5R9ISM1_9GAMM</name>
<comment type="caution">
    <text evidence="2">The sequence shown here is derived from an EMBL/GenBank/DDBJ whole genome shotgun (WGS) entry which is preliminary data.</text>
</comment>
<evidence type="ECO:0000313" key="2">
    <source>
        <dbReference type="EMBL" id="TLU67503.1"/>
    </source>
</evidence>
<keyword evidence="1" id="KW-0812">Transmembrane</keyword>
<organism evidence="2 3">
    <name type="scientific">Thalassotalea litorea</name>
    <dbReference type="NCBI Taxonomy" id="2020715"/>
    <lineage>
        <taxon>Bacteria</taxon>
        <taxon>Pseudomonadati</taxon>
        <taxon>Pseudomonadota</taxon>
        <taxon>Gammaproteobacteria</taxon>
        <taxon>Alteromonadales</taxon>
        <taxon>Colwelliaceae</taxon>
        <taxon>Thalassotalea</taxon>
    </lineage>
</organism>
<evidence type="ECO:0000313" key="3">
    <source>
        <dbReference type="Proteomes" id="UP000307790"/>
    </source>
</evidence>
<keyword evidence="3" id="KW-1185">Reference proteome</keyword>
<dbReference type="Proteomes" id="UP000307790">
    <property type="component" value="Unassembled WGS sequence"/>
</dbReference>
<proteinExistence type="predicted"/>
<evidence type="ECO:0008006" key="4">
    <source>
        <dbReference type="Google" id="ProtNLM"/>
    </source>
</evidence>
<dbReference type="EMBL" id="VCBC01000002">
    <property type="protein sequence ID" value="TLU67503.1"/>
    <property type="molecule type" value="Genomic_DNA"/>
</dbReference>
<feature type="transmembrane region" description="Helical" evidence="1">
    <location>
        <begin position="15"/>
        <end position="36"/>
    </location>
</feature>